<sequence length="69" mass="8016">MSSLKIDPVYTYERQLTSHERGIKAACGGTSAYSCRDRFLPSTSTSTIKIYYNVGPYPFKRFFHHEQEF</sequence>
<dbReference type="Proteomes" id="UP000277283">
    <property type="component" value="Segment"/>
</dbReference>
<reference evidence="3" key="2">
    <citation type="submission" date="2012-08" db="EMBL/GenBank/DDBJ databases">
        <authorList>
            <person name="Choi T.-J."/>
        </authorList>
    </citation>
    <scope>NUCLEOTIDE SEQUENCE [LARGE SCALE GENOMIC DNA]</scope>
    <source>
        <strain evidence="3">K-LV1</strain>
    </source>
</reference>
<name>K7WDL1_9VIRU</name>
<dbReference type="Proteomes" id="UP000267516">
    <property type="component" value="Segment"/>
</dbReference>
<reference evidence="2" key="3">
    <citation type="journal article" date="2018" name="Aquaculture">
        <title>Complete genome sequence of a white spot syndrome virus associated with a disease incursion in Australia.</title>
        <authorList>
            <person name="Oakey J."/>
            <person name="Smith C.S."/>
        </authorList>
    </citation>
    <scope>NUCLEOTIDE SEQUENCE [LARGE SCALE GENOMIC DNA]</scope>
    <source>
        <strain evidence="2">WSSV-AU</strain>
    </source>
</reference>
<dbReference type="EMBL" id="JX515788">
    <property type="protein sequence ID" value="AFX59846.1"/>
    <property type="molecule type" value="Genomic_DNA"/>
</dbReference>
<evidence type="ECO:0000313" key="2">
    <source>
        <dbReference type="EMBL" id="ATU84024.1"/>
    </source>
</evidence>
<protein>
    <submittedName>
        <fullName evidence="2">ORF1318</fullName>
    </submittedName>
    <submittedName>
        <fullName evidence="1">Wsv472</fullName>
    </submittedName>
</protein>
<accession>K7WDL1</accession>
<evidence type="ECO:0000313" key="3">
    <source>
        <dbReference type="Proteomes" id="UP000277283"/>
    </source>
</evidence>
<dbReference type="EMBL" id="MF768985">
    <property type="protein sequence ID" value="ATU84024.1"/>
    <property type="molecule type" value="Genomic_DNA"/>
</dbReference>
<reference evidence="1" key="1">
    <citation type="submission" date="2012-08" db="EMBL/GenBank/DDBJ databases">
        <title>Cassytha pubescens and C. glabella (Lauraceae) are not disjunctly distributed between Australia and the Ryukyu Archipelago of Japan - evidence from morphological and molecular data.</title>
        <authorList>
            <person name="Kokubugata G."/>
            <person name="Nakamura K."/>
            <person name="Forster P.I."/>
            <person name="Wilson G.W."/>
            <person name="Holland A.E."/>
            <person name="Hirayama Y."/>
            <person name="Yokota M."/>
        </authorList>
    </citation>
    <scope>NUCLEOTIDE SEQUENCE</scope>
    <source>
        <strain evidence="1">K-LV1</strain>
    </source>
</reference>
<organism evidence="1 3">
    <name type="scientific">White spot syndrome virus</name>
    <dbReference type="NCBI Taxonomy" id="342409"/>
    <lineage>
        <taxon>Viruses</taxon>
        <taxon>Viruses incertae sedis</taxon>
        <taxon>Naldaviricetes</taxon>
        <taxon>Nimaviridae</taxon>
        <taxon>Whispovirus</taxon>
    </lineage>
</organism>
<proteinExistence type="predicted"/>
<gene>
    <name evidence="1" type="ORF">wssv_04690</name>
</gene>
<dbReference type="PROSITE" id="PS51257">
    <property type="entry name" value="PROKAR_LIPOPROTEIN"/>
    <property type="match status" value="1"/>
</dbReference>
<evidence type="ECO:0000313" key="1">
    <source>
        <dbReference type="EMBL" id="AFX59846.1"/>
    </source>
</evidence>